<dbReference type="PANTHER" id="PTHR46889:SF4">
    <property type="entry name" value="TRANSPOSASE INSO FOR INSERTION SEQUENCE ELEMENT IS911B-RELATED"/>
    <property type="match status" value="1"/>
</dbReference>
<dbReference type="Proteomes" id="UP000199041">
    <property type="component" value="Unassembled WGS sequence"/>
</dbReference>
<dbReference type="Gene3D" id="3.30.420.10">
    <property type="entry name" value="Ribonuclease H-like superfamily/Ribonuclease H"/>
    <property type="match status" value="1"/>
</dbReference>
<feature type="non-terminal residue" evidence="2">
    <location>
        <position position="1"/>
    </location>
</feature>
<dbReference type="STRING" id="551991.SAMN05192529_11974"/>
<dbReference type="PANTHER" id="PTHR46889">
    <property type="entry name" value="TRANSPOSASE INSF FOR INSERTION SEQUENCE IS3B-RELATED"/>
    <property type="match status" value="1"/>
</dbReference>
<dbReference type="InterPro" id="IPR050900">
    <property type="entry name" value="Transposase_IS3/IS150/IS904"/>
</dbReference>
<dbReference type="EMBL" id="FNQY01000019">
    <property type="protein sequence ID" value="SEA45430.1"/>
    <property type="molecule type" value="Genomic_DNA"/>
</dbReference>
<dbReference type="RefSeq" id="WP_139188164.1">
    <property type="nucleotide sequence ID" value="NZ_FNQY01000019.1"/>
</dbReference>
<evidence type="ECO:0000313" key="2">
    <source>
        <dbReference type="EMBL" id="SEA45430.1"/>
    </source>
</evidence>
<name>A0A1H4BBA5_9BACT</name>
<dbReference type="AlphaFoldDB" id="A0A1H4BBA5"/>
<dbReference type="Pfam" id="PF13683">
    <property type="entry name" value="rve_3"/>
    <property type="match status" value="1"/>
</dbReference>
<protein>
    <submittedName>
        <fullName evidence="2">Putative transposase</fullName>
    </submittedName>
</protein>
<proteinExistence type="predicted"/>
<evidence type="ECO:0000259" key="1">
    <source>
        <dbReference type="PROSITE" id="PS50994"/>
    </source>
</evidence>
<evidence type="ECO:0000313" key="3">
    <source>
        <dbReference type="Proteomes" id="UP000199041"/>
    </source>
</evidence>
<feature type="domain" description="Integrase catalytic" evidence="1">
    <location>
        <begin position="1"/>
        <end position="105"/>
    </location>
</feature>
<dbReference type="GO" id="GO:0015074">
    <property type="term" value="P:DNA integration"/>
    <property type="evidence" value="ECO:0007669"/>
    <property type="project" value="InterPro"/>
</dbReference>
<dbReference type="InterPro" id="IPR036397">
    <property type="entry name" value="RNaseH_sf"/>
</dbReference>
<dbReference type="GO" id="GO:0003676">
    <property type="term" value="F:nucleic acid binding"/>
    <property type="evidence" value="ECO:0007669"/>
    <property type="project" value="InterPro"/>
</dbReference>
<dbReference type="InterPro" id="IPR012337">
    <property type="entry name" value="RNaseH-like_sf"/>
</dbReference>
<keyword evidence="3" id="KW-1185">Reference proteome</keyword>
<dbReference type="PROSITE" id="PS50994">
    <property type="entry name" value="INTEGRASE"/>
    <property type="match status" value="1"/>
</dbReference>
<reference evidence="2 3" key="1">
    <citation type="submission" date="2016-10" db="EMBL/GenBank/DDBJ databases">
        <authorList>
            <person name="de Groot N.N."/>
        </authorList>
    </citation>
    <scope>NUCLEOTIDE SEQUENCE [LARGE SCALE GENOMIC DNA]</scope>
    <source>
        <strain evidence="2 3">Vu-144</strain>
    </source>
</reference>
<dbReference type="InterPro" id="IPR001584">
    <property type="entry name" value="Integrase_cat-core"/>
</dbReference>
<dbReference type="SUPFAM" id="SSF53098">
    <property type="entry name" value="Ribonuclease H-like"/>
    <property type="match status" value="1"/>
</dbReference>
<gene>
    <name evidence="2" type="ORF">SAMN05192529_11974</name>
</gene>
<organism evidence="2 3">
    <name type="scientific">Arachidicoccus rhizosphaerae</name>
    <dbReference type="NCBI Taxonomy" id="551991"/>
    <lineage>
        <taxon>Bacteria</taxon>
        <taxon>Pseudomonadati</taxon>
        <taxon>Bacteroidota</taxon>
        <taxon>Chitinophagia</taxon>
        <taxon>Chitinophagales</taxon>
        <taxon>Chitinophagaceae</taxon>
        <taxon>Arachidicoccus</taxon>
    </lineage>
</organism>
<dbReference type="OrthoDB" id="1495855at2"/>
<sequence>AIDTYGTPEIINSDQGSQFTSDIYIELLKAKQIKISMDSRGRAIDNIFIERLWRSIKYECIYLSPCEDGRTLHYQIDNYMSFYNYHRPHQSLNNSCPSKLYKHAA</sequence>
<accession>A0A1H4BBA5</accession>